<feature type="region of interest" description="Disordered" evidence="1">
    <location>
        <begin position="258"/>
        <end position="304"/>
    </location>
</feature>
<dbReference type="EMBL" id="LGRX02008639">
    <property type="protein sequence ID" value="KAK3273111.1"/>
    <property type="molecule type" value="Genomic_DNA"/>
</dbReference>
<feature type="region of interest" description="Disordered" evidence="1">
    <location>
        <begin position="26"/>
        <end position="55"/>
    </location>
</feature>
<feature type="compositionally biased region" description="Basic and acidic residues" evidence="1">
    <location>
        <begin position="26"/>
        <end position="38"/>
    </location>
</feature>
<reference evidence="2 3" key="1">
    <citation type="journal article" date="2015" name="Genome Biol. Evol.">
        <title>Comparative Genomics of a Bacterivorous Green Alga Reveals Evolutionary Causalities and Consequences of Phago-Mixotrophic Mode of Nutrition.</title>
        <authorList>
            <person name="Burns J.A."/>
            <person name="Paasch A."/>
            <person name="Narechania A."/>
            <person name="Kim E."/>
        </authorList>
    </citation>
    <scope>NUCLEOTIDE SEQUENCE [LARGE SCALE GENOMIC DNA]</scope>
    <source>
        <strain evidence="2 3">PLY_AMNH</strain>
    </source>
</reference>
<evidence type="ECO:0000313" key="3">
    <source>
        <dbReference type="Proteomes" id="UP001190700"/>
    </source>
</evidence>
<feature type="non-terminal residue" evidence="2">
    <location>
        <position position="1"/>
    </location>
</feature>
<feature type="compositionally biased region" description="Basic and acidic residues" evidence="1">
    <location>
        <begin position="294"/>
        <end position="304"/>
    </location>
</feature>
<proteinExistence type="predicted"/>
<gene>
    <name evidence="2" type="ORF">CYMTET_18627</name>
</gene>
<sequence>RKQVALFVEKRQLWWARRLEECGAGWHHEDGGESEARARGAPAAGSSLPADREPHHLPQVGLPRGPLVTAHTAALLQNSAKVIEGLQLDGHTVSEQGACLTTGMTLRGANGTIRAAETTRNILTTGGHSREGGAVNAVGGAQDDAATTAFASSVFAHLTRHALRNEEPRAVSPRELDQPLSDLEALDVNENWRQASRLVEEQLAPGRGLYTDPLGEVRRVPSARESSGPLLAHDHYARLASSAMQPTTLHSSGVPVFADAGGTTSAEVGKHGEGGRGGSSQRVDAASPYWEEGGESHIEKRLGL</sequence>
<dbReference type="Proteomes" id="UP001190700">
    <property type="component" value="Unassembled WGS sequence"/>
</dbReference>
<keyword evidence="3" id="KW-1185">Reference proteome</keyword>
<protein>
    <submittedName>
        <fullName evidence="2">Uncharacterized protein</fullName>
    </submittedName>
</protein>
<feature type="compositionally biased region" description="Low complexity" evidence="1">
    <location>
        <begin position="39"/>
        <end position="49"/>
    </location>
</feature>
<organism evidence="2 3">
    <name type="scientific">Cymbomonas tetramitiformis</name>
    <dbReference type="NCBI Taxonomy" id="36881"/>
    <lineage>
        <taxon>Eukaryota</taxon>
        <taxon>Viridiplantae</taxon>
        <taxon>Chlorophyta</taxon>
        <taxon>Pyramimonadophyceae</taxon>
        <taxon>Pyramimonadales</taxon>
        <taxon>Pyramimonadaceae</taxon>
        <taxon>Cymbomonas</taxon>
    </lineage>
</organism>
<evidence type="ECO:0000256" key="1">
    <source>
        <dbReference type="SAM" id="MobiDB-lite"/>
    </source>
</evidence>
<dbReference type="AlphaFoldDB" id="A0AAE0G922"/>
<name>A0AAE0G922_9CHLO</name>
<comment type="caution">
    <text evidence="2">The sequence shown here is derived from an EMBL/GenBank/DDBJ whole genome shotgun (WGS) entry which is preliminary data.</text>
</comment>
<accession>A0AAE0G922</accession>
<evidence type="ECO:0000313" key="2">
    <source>
        <dbReference type="EMBL" id="KAK3273111.1"/>
    </source>
</evidence>